<dbReference type="InterPro" id="IPR014729">
    <property type="entry name" value="Rossmann-like_a/b/a_fold"/>
</dbReference>
<dbReference type="STRING" id="1798002.A2478_01340"/>
<comment type="similarity">
    <text evidence="1 9 10">Belongs to the class-I aminoacyl-tRNA synthetase family.</text>
</comment>
<evidence type="ECO:0000256" key="5">
    <source>
        <dbReference type="ARBA" id="ARBA00022840"/>
    </source>
</evidence>
<feature type="domain" description="Leucyl-tRNA synthetase editing" evidence="14">
    <location>
        <begin position="220"/>
        <end position="400"/>
    </location>
</feature>
<name>A0A1F5T310_9BACT</name>
<accession>A0A1F5T310</accession>
<dbReference type="GO" id="GO:0005524">
    <property type="term" value="F:ATP binding"/>
    <property type="evidence" value="ECO:0007669"/>
    <property type="project" value="UniProtKB-UniRule"/>
</dbReference>
<reference evidence="15 16" key="1">
    <citation type="journal article" date="2016" name="Nat. Commun.">
        <title>Thousands of microbial genomes shed light on interconnected biogeochemical processes in an aquifer system.</title>
        <authorList>
            <person name="Anantharaman K."/>
            <person name="Brown C.T."/>
            <person name="Hug L.A."/>
            <person name="Sharon I."/>
            <person name="Castelle C.J."/>
            <person name="Probst A.J."/>
            <person name="Thomas B.C."/>
            <person name="Singh A."/>
            <person name="Wilkins M.J."/>
            <person name="Karaoz U."/>
            <person name="Brodie E.L."/>
            <person name="Williams K.H."/>
            <person name="Hubbard S.S."/>
            <person name="Banfield J.F."/>
        </authorList>
    </citation>
    <scope>NUCLEOTIDE SEQUENCE [LARGE SCALE GENOMIC DNA]</scope>
</reference>
<dbReference type="EC" id="6.1.1.4" evidence="9"/>
<dbReference type="SUPFAM" id="SSF50677">
    <property type="entry name" value="ValRS/IleRS/LeuRS editing domain"/>
    <property type="match status" value="1"/>
</dbReference>
<evidence type="ECO:0000259" key="12">
    <source>
        <dbReference type="Pfam" id="PF08264"/>
    </source>
</evidence>
<dbReference type="GO" id="GO:0002161">
    <property type="term" value="F:aminoacyl-tRNA deacylase activity"/>
    <property type="evidence" value="ECO:0007669"/>
    <property type="project" value="InterPro"/>
</dbReference>
<keyword evidence="5 9" id="KW-0067">ATP-binding</keyword>
<dbReference type="FunFam" id="3.40.50.620:FF:000003">
    <property type="entry name" value="Leucine--tRNA ligase"/>
    <property type="match status" value="1"/>
</dbReference>
<dbReference type="PANTHER" id="PTHR43740:SF2">
    <property type="entry name" value="LEUCINE--TRNA LIGASE, MITOCHONDRIAL"/>
    <property type="match status" value="1"/>
</dbReference>
<comment type="caution">
    <text evidence="15">The sequence shown here is derived from an EMBL/GenBank/DDBJ whole genome shotgun (WGS) entry which is preliminary data.</text>
</comment>
<dbReference type="PROSITE" id="PS00178">
    <property type="entry name" value="AA_TRNA_LIGASE_I"/>
    <property type="match status" value="1"/>
</dbReference>
<feature type="short sequence motif" description="'KMSKS' region" evidence="9">
    <location>
        <begin position="577"/>
        <end position="581"/>
    </location>
</feature>
<dbReference type="FunFam" id="1.10.730.10:FF:000002">
    <property type="entry name" value="Leucine--tRNA ligase"/>
    <property type="match status" value="1"/>
</dbReference>
<keyword evidence="7 9" id="KW-0030">Aminoacyl-tRNA synthetase</keyword>
<dbReference type="InterPro" id="IPR002302">
    <property type="entry name" value="Leu-tRNA-ligase"/>
</dbReference>
<comment type="catalytic activity">
    <reaction evidence="8 9">
        <text>tRNA(Leu) + L-leucine + ATP = L-leucyl-tRNA(Leu) + AMP + diphosphate</text>
        <dbReference type="Rhea" id="RHEA:11688"/>
        <dbReference type="Rhea" id="RHEA-COMP:9613"/>
        <dbReference type="Rhea" id="RHEA-COMP:9622"/>
        <dbReference type="ChEBI" id="CHEBI:30616"/>
        <dbReference type="ChEBI" id="CHEBI:33019"/>
        <dbReference type="ChEBI" id="CHEBI:57427"/>
        <dbReference type="ChEBI" id="CHEBI:78442"/>
        <dbReference type="ChEBI" id="CHEBI:78494"/>
        <dbReference type="ChEBI" id="CHEBI:456215"/>
        <dbReference type="EC" id="6.1.1.4"/>
    </reaction>
</comment>
<evidence type="ECO:0000256" key="3">
    <source>
        <dbReference type="ARBA" id="ARBA00022598"/>
    </source>
</evidence>
<evidence type="ECO:0000256" key="4">
    <source>
        <dbReference type="ARBA" id="ARBA00022741"/>
    </source>
</evidence>
<comment type="caution">
    <text evidence="9">Lacks conserved residue(s) required for the propagation of feature annotation.</text>
</comment>
<feature type="domain" description="Methionyl/Valyl/Leucyl/Isoleucyl-tRNA synthetase anticodon-binding" evidence="12">
    <location>
        <begin position="644"/>
        <end position="758"/>
    </location>
</feature>
<dbReference type="GO" id="GO:0004823">
    <property type="term" value="F:leucine-tRNA ligase activity"/>
    <property type="evidence" value="ECO:0007669"/>
    <property type="project" value="UniProtKB-UniRule"/>
</dbReference>
<dbReference type="PRINTS" id="PR00985">
    <property type="entry name" value="TRNASYNTHLEU"/>
</dbReference>
<protein>
    <recommendedName>
        <fullName evidence="9">Leucine--tRNA ligase</fullName>
        <ecNumber evidence="9">6.1.1.4</ecNumber>
    </recommendedName>
    <alternativeName>
        <fullName evidence="9">Leucyl-tRNA synthetase</fullName>
        <shortName evidence="9">LeuRS</shortName>
    </alternativeName>
</protein>
<dbReference type="SUPFAM" id="SSF52374">
    <property type="entry name" value="Nucleotidylyl transferase"/>
    <property type="match status" value="1"/>
</dbReference>
<dbReference type="SUPFAM" id="SSF47323">
    <property type="entry name" value="Anticodon-binding domain of a subclass of class I aminoacyl-tRNA synthetases"/>
    <property type="match status" value="1"/>
</dbReference>
<proteinExistence type="inferred from homology"/>
<organism evidence="15 16">
    <name type="scientific">Candidatus Falkowbacteria bacterium RIFOXYC2_FULL_36_12</name>
    <dbReference type="NCBI Taxonomy" id="1798002"/>
    <lineage>
        <taxon>Bacteria</taxon>
        <taxon>Candidatus Falkowiibacteriota</taxon>
    </lineage>
</organism>
<dbReference type="GO" id="GO:0006429">
    <property type="term" value="P:leucyl-tRNA aminoacylation"/>
    <property type="evidence" value="ECO:0007669"/>
    <property type="project" value="UniProtKB-UniRule"/>
</dbReference>
<dbReference type="Proteomes" id="UP000179001">
    <property type="component" value="Unassembled WGS sequence"/>
</dbReference>
<evidence type="ECO:0000256" key="2">
    <source>
        <dbReference type="ARBA" id="ARBA00022490"/>
    </source>
</evidence>
<dbReference type="Gene3D" id="3.40.50.620">
    <property type="entry name" value="HUPs"/>
    <property type="match status" value="2"/>
</dbReference>
<evidence type="ECO:0000313" key="15">
    <source>
        <dbReference type="EMBL" id="OGF33328.1"/>
    </source>
</evidence>
<dbReference type="InterPro" id="IPR013155">
    <property type="entry name" value="M/V/L/I-tRNA-synth_anticd-bd"/>
</dbReference>
<dbReference type="AlphaFoldDB" id="A0A1F5T310"/>
<feature type="domain" description="Methionyl/Leucyl tRNA synthetase" evidence="13">
    <location>
        <begin position="39"/>
        <end position="182"/>
    </location>
</feature>
<evidence type="ECO:0000259" key="13">
    <source>
        <dbReference type="Pfam" id="PF09334"/>
    </source>
</evidence>
<dbReference type="EMBL" id="MFGJ01000001">
    <property type="protein sequence ID" value="OGF33328.1"/>
    <property type="molecule type" value="Genomic_DNA"/>
</dbReference>
<evidence type="ECO:0000313" key="16">
    <source>
        <dbReference type="Proteomes" id="UP000179001"/>
    </source>
</evidence>
<dbReference type="Gene3D" id="1.10.730.10">
    <property type="entry name" value="Isoleucyl-tRNA Synthetase, Domain 1"/>
    <property type="match status" value="1"/>
</dbReference>
<dbReference type="Gene3D" id="3.10.20.590">
    <property type="match status" value="1"/>
</dbReference>
<dbReference type="PANTHER" id="PTHR43740">
    <property type="entry name" value="LEUCYL-TRNA SYNTHETASE"/>
    <property type="match status" value="1"/>
</dbReference>
<dbReference type="NCBIfam" id="TIGR00396">
    <property type="entry name" value="leuS_bact"/>
    <property type="match status" value="1"/>
</dbReference>
<dbReference type="InterPro" id="IPR002300">
    <property type="entry name" value="aa-tRNA-synth_Ia"/>
</dbReference>
<dbReference type="GO" id="GO:0005829">
    <property type="term" value="C:cytosol"/>
    <property type="evidence" value="ECO:0007669"/>
    <property type="project" value="TreeGrafter"/>
</dbReference>
<evidence type="ECO:0000259" key="11">
    <source>
        <dbReference type="Pfam" id="PF00133"/>
    </source>
</evidence>
<dbReference type="CDD" id="cd07958">
    <property type="entry name" value="Anticodon_Ia_Leu_BEm"/>
    <property type="match status" value="1"/>
</dbReference>
<evidence type="ECO:0000256" key="1">
    <source>
        <dbReference type="ARBA" id="ARBA00005594"/>
    </source>
</evidence>
<evidence type="ECO:0000256" key="10">
    <source>
        <dbReference type="RuleBase" id="RU363035"/>
    </source>
</evidence>
<dbReference type="Pfam" id="PF13603">
    <property type="entry name" value="tRNA-synt_1_2"/>
    <property type="match status" value="1"/>
</dbReference>
<comment type="subcellular location">
    <subcellularLocation>
        <location evidence="9">Cytoplasm</location>
    </subcellularLocation>
</comment>
<feature type="binding site" evidence="9">
    <location>
        <position position="580"/>
    </location>
    <ligand>
        <name>ATP</name>
        <dbReference type="ChEBI" id="CHEBI:30616"/>
    </ligand>
</feature>
<evidence type="ECO:0000256" key="9">
    <source>
        <dbReference type="HAMAP-Rule" id="MF_00049"/>
    </source>
</evidence>
<keyword evidence="3 9" id="KW-0436">Ligase</keyword>
<feature type="domain" description="Aminoacyl-tRNA synthetase class Ia" evidence="11">
    <location>
        <begin position="413"/>
        <end position="612"/>
    </location>
</feature>
<gene>
    <name evidence="9" type="primary">leuS</name>
    <name evidence="15" type="ORF">A2478_01340</name>
</gene>
<keyword evidence="6 9" id="KW-0648">Protein biosynthesis</keyword>
<evidence type="ECO:0000259" key="14">
    <source>
        <dbReference type="Pfam" id="PF13603"/>
    </source>
</evidence>
<evidence type="ECO:0000256" key="6">
    <source>
        <dbReference type="ARBA" id="ARBA00022917"/>
    </source>
</evidence>
<sequence length="793" mass="91498">MKYNFKKTEKKWQKIWRDEQTFQSEDNSTREKYYCLIEFPYPSGDGLHVGHVRSHTALDVIARHKRLVGKNVLYPIGWDAFGLPTENYAIKTGIHPADATRQNIAIFKKQIQSLGISFDWSREINTTEPEYYKWTQWIFLQLYKKGLAYKKAMPINWCPSCKIGLANEEVVDAKCERCGHVAERKNLNQWLLKITQYADRLIEDLETVDYLDKIKTSQINWIGRSYGAEIDFLVDNSNEKIRVYTTRPDTIFGTTYMVLSPEHELVEALTTDKQRKAVLAYQKLTRTKSDLERTELAKEKTGVWTGSYAVNPVNKELLPIWIADYVLSTYGTGAIMAVPAHDERDFEFAKKFKLDIKEVIQSEQGILAKAYIGDGKLINSDFLNGLEVEKAIEAINKWLEDNGIGKSAKNYKLRDWIFSRQHYWGEPIPIVFCEKCGEIPVPEDQLPVALPMVEKYEPTDTGESPLADISDWVNTTCPKCSGPAKRETDTMPNWAGSSWYFLRYIDPKNDQSFADQDKLKYWMPVDLYNGGMEHTTLHLLYSRFWNKFLYDIGVVPTSEPYQSRVSHGMILAPDGEKMSKSRGNVINPDVIVTEYGADVLRVYEMFIGPYDQAVIWDTNGIKGVKRFLDKVWKFENFVAKDSEKIISSLQQTIHKVTKDIDQMHFNTAVSSLMEFVNEIIITGCSQDTFKTFLILLSPFAPHLAEELNQKYGNKQYVCQEKWPKFDKNKIKISTIEMPIMINGKVRQRLIVSPDITEEEIKKLVMSDEKLQKYLISKPKKFIFVSGKMLSIVV</sequence>
<dbReference type="InterPro" id="IPR001412">
    <property type="entry name" value="aa-tRNA-synth_I_CS"/>
</dbReference>
<dbReference type="HAMAP" id="MF_00049_B">
    <property type="entry name" value="Leu_tRNA_synth_B"/>
    <property type="match status" value="1"/>
</dbReference>
<keyword evidence="2 9" id="KW-0963">Cytoplasm</keyword>
<dbReference type="InterPro" id="IPR025709">
    <property type="entry name" value="Leu_tRNA-synth_edit"/>
</dbReference>
<dbReference type="InterPro" id="IPR009008">
    <property type="entry name" value="Val/Leu/Ile-tRNA-synth_edit"/>
</dbReference>
<dbReference type="Pfam" id="PF09334">
    <property type="entry name" value="tRNA-synt_1g"/>
    <property type="match status" value="1"/>
</dbReference>
<dbReference type="CDD" id="cd00812">
    <property type="entry name" value="LeuRS_core"/>
    <property type="match status" value="1"/>
</dbReference>
<keyword evidence="4 9" id="KW-0547">Nucleotide-binding</keyword>
<evidence type="ECO:0000256" key="7">
    <source>
        <dbReference type="ARBA" id="ARBA00023146"/>
    </source>
</evidence>
<dbReference type="Pfam" id="PF08264">
    <property type="entry name" value="Anticodon_1"/>
    <property type="match status" value="1"/>
</dbReference>
<dbReference type="InterPro" id="IPR015413">
    <property type="entry name" value="Methionyl/Leucyl_tRNA_Synth"/>
</dbReference>
<dbReference type="Pfam" id="PF00133">
    <property type="entry name" value="tRNA-synt_1"/>
    <property type="match status" value="1"/>
</dbReference>
<evidence type="ECO:0000256" key="8">
    <source>
        <dbReference type="ARBA" id="ARBA00047469"/>
    </source>
</evidence>
<dbReference type="InterPro" id="IPR009080">
    <property type="entry name" value="tRNAsynth_Ia_anticodon-bd"/>
</dbReference>
<dbReference type="FunFam" id="3.40.50.620:FF:000056">
    <property type="entry name" value="Leucine--tRNA ligase"/>
    <property type="match status" value="1"/>
</dbReference>